<dbReference type="EMBL" id="JQGC01000001">
    <property type="protein sequence ID" value="KFL32702.1"/>
    <property type="molecule type" value="Genomic_DNA"/>
</dbReference>
<sequence>MSVSGFAVDLGGTKTAAARIEDGQVVVRLQKATDGSAELDAQVRVIADLLAELGYAHGEPLGVAVTGRVDRHGDWHAINTGTLRGISAAPLGATLRARFGARAHCANDAAAAALAEARLGAGRGAYNFAYLTVSTGVGGGLVLGGRLIDSGNGLAGHVGFAGSRLGDQRCGSGRFGTVESVAGGRAIAAAAGLHDARSVFEHGGFELLIDRSAAAIAGLIGDLTAILGLDRVAVGGSIGLAPGYLARVLGHLQDEPALFRPEVVPAELTHDSGLIGALLIAQETAGG</sequence>
<dbReference type="GO" id="GO:0009384">
    <property type="term" value="F:N-acylmannosamine kinase activity"/>
    <property type="evidence" value="ECO:0007669"/>
    <property type="project" value="TreeGrafter"/>
</dbReference>
<dbReference type="Proteomes" id="UP000028981">
    <property type="component" value="Unassembled WGS sequence"/>
</dbReference>
<keyword evidence="1" id="KW-0808">Transferase</keyword>
<proteinExistence type="predicted"/>
<evidence type="ECO:0000313" key="1">
    <source>
        <dbReference type="EMBL" id="KFL32702.1"/>
    </source>
</evidence>
<comment type="caution">
    <text evidence="1">The sequence shown here is derived from an EMBL/GenBank/DDBJ whole genome shotgun (WGS) entry which is preliminary data.</text>
</comment>
<dbReference type="PANTHER" id="PTHR18964:SF169">
    <property type="entry name" value="N-ACETYLMANNOSAMINE KINASE"/>
    <property type="match status" value="1"/>
</dbReference>
<dbReference type="InterPro" id="IPR000600">
    <property type="entry name" value="ROK"/>
</dbReference>
<organism evidence="1 2">
    <name type="scientific">Devosia riboflavina</name>
    <dbReference type="NCBI Taxonomy" id="46914"/>
    <lineage>
        <taxon>Bacteria</taxon>
        <taxon>Pseudomonadati</taxon>
        <taxon>Pseudomonadota</taxon>
        <taxon>Alphaproteobacteria</taxon>
        <taxon>Hyphomicrobiales</taxon>
        <taxon>Devosiaceae</taxon>
        <taxon>Devosia</taxon>
    </lineage>
</organism>
<dbReference type="SUPFAM" id="SSF53067">
    <property type="entry name" value="Actin-like ATPase domain"/>
    <property type="match status" value="1"/>
</dbReference>
<accession>A0A087M749</accession>
<evidence type="ECO:0000313" key="2">
    <source>
        <dbReference type="Proteomes" id="UP000028981"/>
    </source>
</evidence>
<dbReference type="RefSeq" id="WP_035077713.1">
    <property type="nucleotide sequence ID" value="NZ_JQGC01000001.1"/>
</dbReference>
<keyword evidence="1" id="KW-0418">Kinase</keyword>
<reference evidence="1 2" key="1">
    <citation type="submission" date="2014-08" db="EMBL/GenBank/DDBJ databases">
        <authorList>
            <person name="Hassan Y.I."/>
            <person name="Lepp D."/>
            <person name="Zhou T."/>
        </authorList>
    </citation>
    <scope>NUCLEOTIDE SEQUENCE [LARGE SCALE GENOMIC DNA]</scope>
    <source>
        <strain evidence="1 2">IFO13584</strain>
    </source>
</reference>
<keyword evidence="2" id="KW-1185">Reference proteome</keyword>
<protein>
    <submittedName>
        <fullName evidence="1">N-acetylmannosamine kinase</fullName>
    </submittedName>
</protein>
<dbReference type="PANTHER" id="PTHR18964">
    <property type="entry name" value="ROK (REPRESSOR, ORF, KINASE) FAMILY"/>
    <property type="match status" value="1"/>
</dbReference>
<name>A0A087M749_9HYPH</name>
<gene>
    <name evidence="1" type="ORF">JP75_00660</name>
</gene>
<dbReference type="Gene3D" id="3.30.420.40">
    <property type="match status" value="2"/>
</dbReference>
<dbReference type="Pfam" id="PF00480">
    <property type="entry name" value="ROK"/>
    <property type="match status" value="1"/>
</dbReference>
<dbReference type="OrthoDB" id="9810372at2"/>
<dbReference type="AlphaFoldDB" id="A0A087M749"/>
<dbReference type="STRING" id="46914.JP75_00660"/>
<dbReference type="InterPro" id="IPR043129">
    <property type="entry name" value="ATPase_NBD"/>
</dbReference>
<dbReference type="GO" id="GO:0019262">
    <property type="term" value="P:N-acetylneuraminate catabolic process"/>
    <property type="evidence" value="ECO:0007669"/>
    <property type="project" value="TreeGrafter"/>
</dbReference>